<name>A0AAN9I708_CROPI</name>
<feature type="compositionally biased region" description="Low complexity" evidence="1">
    <location>
        <begin position="55"/>
        <end position="66"/>
    </location>
</feature>
<evidence type="ECO:0000256" key="1">
    <source>
        <dbReference type="SAM" id="MobiDB-lite"/>
    </source>
</evidence>
<keyword evidence="4" id="KW-1185">Reference proteome</keyword>
<protein>
    <recommendedName>
        <fullName evidence="2">VAN3-binding protein-like auxin canalisation domain-containing protein</fullName>
    </recommendedName>
</protein>
<comment type="caution">
    <text evidence="3">The sequence shown here is derived from an EMBL/GenBank/DDBJ whole genome shotgun (WGS) entry which is preliminary data.</text>
</comment>
<dbReference type="AlphaFoldDB" id="A0AAN9I708"/>
<reference evidence="3 4" key="1">
    <citation type="submission" date="2024-01" db="EMBL/GenBank/DDBJ databases">
        <title>The genomes of 5 underutilized Papilionoideae crops provide insights into root nodulation and disease resistanc.</title>
        <authorList>
            <person name="Yuan L."/>
        </authorList>
    </citation>
    <scope>NUCLEOTIDE SEQUENCE [LARGE SCALE GENOMIC DNA]</scope>
    <source>
        <strain evidence="3">ZHUSHIDOU_FW_LH</strain>
        <tissue evidence="3">Leaf</tissue>
    </source>
</reference>
<evidence type="ECO:0000313" key="3">
    <source>
        <dbReference type="EMBL" id="KAK7266020.1"/>
    </source>
</evidence>
<evidence type="ECO:0000313" key="4">
    <source>
        <dbReference type="Proteomes" id="UP001372338"/>
    </source>
</evidence>
<dbReference type="InterPro" id="IPR008546">
    <property type="entry name" value="VAN3-bd-like_auxin_canal"/>
</dbReference>
<dbReference type="EMBL" id="JAYWIO010000004">
    <property type="protein sequence ID" value="KAK7266020.1"/>
    <property type="molecule type" value="Genomic_DNA"/>
</dbReference>
<dbReference type="Proteomes" id="UP001372338">
    <property type="component" value="Unassembled WGS sequence"/>
</dbReference>
<sequence length="328" mass="37567">METKFRISCHRNVLVPNNNGTHLPESSRVPMEFLSRSWSASSLEVSKALQPPQPSSSSYKPPNSIPEQTITHSDQLSTMFGNQFSFLPLPLHNLSLNALCSQSTREWELEWFQKAKSVLSMWRAIWSKKEARERAPSKVPPIMLGLRGNNVKVVNRISEQIIEELQFDQTSDSASKGRDMWKVYLDMKEYGAALANCRDPFQRDQVYLVQAGVAFSYKDYFRSAVKAKLHHDHELAKRPKGVKLWLKVRGAVFVVERFFFLDDVIGFEITYILEINYILSFEEVTLKFISAGEQVLFILPVFSVIGDMQFANGVLLRVCDVVFPDECF</sequence>
<gene>
    <name evidence="3" type="ORF">RIF29_18659</name>
</gene>
<accession>A0AAN9I708</accession>
<feature type="domain" description="VAN3-binding protein-like auxin canalisation" evidence="2">
    <location>
        <begin position="24"/>
        <end position="103"/>
    </location>
</feature>
<dbReference type="Pfam" id="PF05703">
    <property type="entry name" value="Auxin_canalis"/>
    <property type="match status" value="1"/>
</dbReference>
<organism evidence="3 4">
    <name type="scientific">Crotalaria pallida</name>
    <name type="common">Smooth rattlebox</name>
    <name type="synonym">Crotalaria striata</name>
    <dbReference type="NCBI Taxonomy" id="3830"/>
    <lineage>
        <taxon>Eukaryota</taxon>
        <taxon>Viridiplantae</taxon>
        <taxon>Streptophyta</taxon>
        <taxon>Embryophyta</taxon>
        <taxon>Tracheophyta</taxon>
        <taxon>Spermatophyta</taxon>
        <taxon>Magnoliopsida</taxon>
        <taxon>eudicotyledons</taxon>
        <taxon>Gunneridae</taxon>
        <taxon>Pentapetalae</taxon>
        <taxon>rosids</taxon>
        <taxon>fabids</taxon>
        <taxon>Fabales</taxon>
        <taxon>Fabaceae</taxon>
        <taxon>Papilionoideae</taxon>
        <taxon>50 kb inversion clade</taxon>
        <taxon>genistoids sensu lato</taxon>
        <taxon>core genistoids</taxon>
        <taxon>Crotalarieae</taxon>
        <taxon>Crotalaria</taxon>
    </lineage>
</organism>
<proteinExistence type="predicted"/>
<evidence type="ECO:0000259" key="2">
    <source>
        <dbReference type="Pfam" id="PF05703"/>
    </source>
</evidence>
<feature type="region of interest" description="Disordered" evidence="1">
    <location>
        <begin position="45"/>
        <end position="68"/>
    </location>
</feature>